<gene>
    <name evidence="9" type="ORF">RFV38_09300</name>
</gene>
<keyword evidence="2" id="KW-0479">Metal-binding</keyword>
<dbReference type="InterPro" id="IPR005122">
    <property type="entry name" value="Uracil-DNA_glycosylase-like"/>
</dbReference>
<accession>A0ABU4WAX9</accession>
<proteinExistence type="predicted"/>
<evidence type="ECO:0000256" key="3">
    <source>
        <dbReference type="ARBA" id="ARBA00022763"/>
    </source>
</evidence>
<protein>
    <submittedName>
        <fullName evidence="9">Uracil-DNA glycosylase family protein</fullName>
    </submittedName>
</protein>
<dbReference type="Proteomes" id="UP001279681">
    <property type="component" value="Unassembled WGS sequence"/>
</dbReference>
<dbReference type="Gene3D" id="3.40.470.10">
    <property type="entry name" value="Uracil-DNA glycosylase-like domain"/>
    <property type="match status" value="1"/>
</dbReference>
<dbReference type="RefSeq" id="WP_320314074.1">
    <property type="nucleotide sequence ID" value="NZ_JAVIKH010000012.1"/>
</dbReference>
<dbReference type="PANTHER" id="PTHR33693">
    <property type="entry name" value="TYPE-5 URACIL-DNA GLYCOSYLASE"/>
    <property type="match status" value="1"/>
</dbReference>
<keyword evidence="3" id="KW-0227">DNA damage</keyword>
<evidence type="ECO:0000259" key="8">
    <source>
        <dbReference type="Pfam" id="PF03167"/>
    </source>
</evidence>
<evidence type="ECO:0000256" key="6">
    <source>
        <dbReference type="ARBA" id="ARBA00023014"/>
    </source>
</evidence>
<keyword evidence="6" id="KW-0411">Iron-sulfur</keyword>
<evidence type="ECO:0000256" key="7">
    <source>
        <dbReference type="ARBA" id="ARBA00023204"/>
    </source>
</evidence>
<feature type="domain" description="Uracil-DNA glycosylase-like" evidence="8">
    <location>
        <begin position="39"/>
        <end position="183"/>
    </location>
</feature>
<keyword evidence="5" id="KW-0408">Iron</keyword>
<dbReference type="EMBL" id="JAVIKH010000012">
    <property type="protein sequence ID" value="MDX8336692.1"/>
    <property type="molecule type" value="Genomic_DNA"/>
</dbReference>
<evidence type="ECO:0000313" key="10">
    <source>
        <dbReference type="Proteomes" id="UP001279681"/>
    </source>
</evidence>
<keyword evidence="10" id="KW-1185">Reference proteome</keyword>
<organism evidence="9 10">
    <name type="scientific">Candidatus Cetobacterium colombiensis</name>
    <dbReference type="NCBI Taxonomy" id="3073100"/>
    <lineage>
        <taxon>Bacteria</taxon>
        <taxon>Fusobacteriati</taxon>
        <taxon>Fusobacteriota</taxon>
        <taxon>Fusobacteriia</taxon>
        <taxon>Fusobacteriales</taxon>
        <taxon>Fusobacteriaceae</taxon>
        <taxon>Cetobacterium</taxon>
    </lineage>
</organism>
<keyword evidence="7" id="KW-0234">DNA repair</keyword>
<evidence type="ECO:0000256" key="2">
    <source>
        <dbReference type="ARBA" id="ARBA00022723"/>
    </source>
</evidence>
<keyword evidence="4" id="KW-0378">Hydrolase</keyword>
<comment type="caution">
    <text evidence="9">The sequence shown here is derived from an EMBL/GenBank/DDBJ whole genome shotgun (WGS) entry which is preliminary data.</text>
</comment>
<dbReference type="SUPFAM" id="SSF52141">
    <property type="entry name" value="Uracil-DNA glycosylase-like"/>
    <property type="match status" value="1"/>
</dbReference>
<keyword evidence="1" id="KW-0004">4Fe-4S</keyword>
<dbReference type="InterPro" id="IPR051536">
    <property type="entry name" value="UDG_Type-4/5"/>
</dbReference>
<sequence>MEEVQKLLEELKFEIGTTDALRDSKEKIVLGTGNFAGEVLFVGDDFNLYIDENFKVKSGSSGEFLMKLCDIVGLLPETYYITTLTKSEKKYRELEERDKRDLKEYLMVQISLMNPKIIVALGQDVAELLLEREFKFLQEKGKVIDWRGNIKLMATYDANFAKKSRDDGGKRAKVAVEFWGDLKTIKNAIEEI</sequence>
<dbReference type="Pfam" id="PF03167">
    <property type="entry name" value="UDG"/>
    <property type="match status" value="1"/>
</dbReference>
<dbReference type="PANTHER" id="PTHR33693:SF1">
    <property type="entry name" value="TYPE-4 URACIL-DNA GLYCOSYLASE"/>
    <property type="match status" value="1"/>
</dbReference>
<reference evidence="10" key="1">
    <citation type="submission" date="2023-07" db="EMBL/GenBank/DDBJ databases">
        <authorList>
            <person name="Colorado M.A."/>
            <person name="Villamil L.M."/>
            <person name="Melo J.F."/>
            <person name="Rodriguez J.A."/>
            <person name="Ruiz R.Y."/>
        </authorList>
    </citation>
    <scope>NUCLEOTIDE SEQUENCE [LARGE SCALE GENOMIC DNA]</scope>
    <source>
        <strain evidence="10">C33</strain>
    </source>
</reference>
<evidence type="ECO:0000256" key="5">
    <source>
        <dbReference type="ARBA" id="ARBA00023004"/>
    </source>
</evidence>
<evidence type="ECO:0000256" key="4">
    <source>
        <dbReference type="ARBA" id="ARBA00022801"/>
    </source>
</evidence>
<evidence type="ECO:0000256" key="1">
    <source>
        <dbReference type="ARBA" id="ARBA00022485"/>
    </source>
</evidence>
<evidence type="ECO:0000313" key="9">
    <source>
        <dbReference type="EMBL" id="MDX8336692.1"/>
    </source>
</evidence>
<dbReference type="InterPro" id="IPR036895">
    <property type="entry name" value="Uracil-DNA_glycosylase-like_sf"/>
</dbReference>
<name>A0ABU4WAX9_9FUSO</name>